<dbReference type="Proteomes" id="UP001597227">
    <property type="component" value="Unassembled WGS sequence"/>
</dbReference>
<evidence type="ECO:0000259" key="1">
    <source>
        <dbReference type="Pfam" id="PF07495"/>
    </source>
</evidence>
<gene>
    <name evidence="2" type="ORF">ACFSFW_15745</name>
</gene>
<dbReference type="EMBL" id="JBHUEK010000025">
    <property type="protein sequence ID" value="MFD1780120.1"/>
    <property type="molecule type" value="Genomic_DNA"/>
</dbReference>
<evidence type="ECO:0000313" key="2">
    <source>
        <dbReference type="EMBL" id="MFD1780120.1"/>
    </source>
</evidence>
<accession>A0ABW4MQD7</accession>
<keyword evidence="3" id="KW-1185">Reference proteome</keyword>
<name>A0ABW4MQD7_9BACI</name>
<comment type="caution">
    <text evidence="2">The sequence shown here is derived from an EMBL/GenBank/DDBJ whole genome shotgun (WGS) entry which is preliminary data.</text>
</comment>
<dbReference type="Pfam" id="PF07495">
    <property type="entry name" value="Y_Y_Y"/>
    <property type="match status" value="1"/>
</dbReference>
<dbReference type="RefSeq" id="WP_388039652.1">
    <property type="nucleotide sequence ID" value="NZ_JBHUEK010000025.1"/>
</dbReference>
<protein>
    <submittedName>
        <fullName evidence="2">Triple tyrosine motif-containing protein</fullName>
    </submittedName>
</protein>
<proteinExistence type="predicted"/>
<feature type="domain" description="Two component regulator three Y" evidence="1">
    <location>
        <begin position="4"/>
        <end position="68"/>
    </location>
</feature>
<dbReference type="InterPro" id="IPR011123">
    <property type="entry name" value="Y_Y_Y"/>
</dbReference>
<sequence length="96" mass="11132">MLAQNQEDLEYRFLIFKGTHLIKSQSYSNLNNITWNPTEPGSYKIKVQIKHRLSSNQFDDAHEIPYIVFRSIPLDAVLPSSVRIKKTGTIMIKKIL</sequence>
<reference evidence="3" key="1">
    <citation type="journal article" date="2019" name="Int. J. Syst. Evol. Microbiol.">
        <title>The Global Catalogue of Microorganisms (GCM) 10K type strain sequencing project: providing services to taxonomists for standard genome sequencing and annotation.</title>
        <authorList>
            <consortium name="The Broad Institute Genomics Platform"/>
            <consortium name="The Broad Institute Genome Sequencing Center for Infectious Disease"/>
            <person name="Wu L."/>
            <person name="Ma J."/>
        </authorList>
    </citation>
    <scope>NUCLEOTIDE SEQUENCE [LARGE SCALE GENOMIC DNA]</scope>
    <source>
        <strain evidence="3">CCUG 15531</strain>
    </source>
</reference>
<evidence type="ECO:0000313" key="3">
    <source>
        <dbReference type="Proteomes" id="UP001597227"/>
    </source>
</evidence>
<organism evidence="2 3">
    <name type="scientific">Fredinandcohnia salidurans</name>
    <dbReference type="NCBI Taxonomy" id="2595041"/>
    <lineage>
        <taxon>Bacteria</taxon>
        <taxon>Bacillati</taxon>
        <taxon>Bacillota</taxon>
        <taxon>Bacilli</taxon>
        <taxon>Bacillales</taxon>
        <taxon>Bacillaceae</taxon>
        <taxon>Fredinandcohnia</taxon>
    </lineage>
</organism>